<name>A0A0F3H2Q4_9BACT</name>
<dbReference type="Proteomes" id="UP000033423">
    <property type="component" value="Unassembled WGS sequence"/>
</dbReference>
<organism evidence="1 2">
    <name type="scientific">Candidatus Magnetobacterium bavaricum</name>
    <dbReference type="NCBI Taxonomy" id="29290"/>
    <lineage>
        <taxon>Bacteria</taxon>
        <taxon>Pseudomonadati</taxon>
        <taxon>Nitrospirota</taxon>
        <taxon>Thermodesulfovibrionia</taxon>
        <taxon>Thermodesulfovibrionales</taxon>
        <taxon>Candidatus Magnetobacteriaceae</taxon>
        <taxon>Candidatus Magnetobacterium</taxon>
    </lineage>
</organism>
<comment type="caution">
    <text evidence="1">The sequence shown here is derived from an EMBL/GenBank/DDBJ whole genome shotgun (WGS) entry which is preliminary data.</text>
</comment>
<evidence type="ECO:0000313" key="1">
    <source>
        <dbReference type="EMBL" id="KJU87223.1"/>
    </source>
</evidence>
<sequence length="96" mass="10977">MHRQDQVYDELAHVAEAFAFGYDLHALFGLHDAGSHRLAIYLYHAHAAGPDALHPLEVAEVGYMHPHGLRSLYKVHTRRDLVQAAIYLYGYKLRHC</sequence>
<proteinExistence type="predicted"/>
<dbReference type="EMBL" id="LACI01000263">
    <property type="protein sequence ID" value="KJU87223.1"/>
    <property type="molecule type" value="Genomic_DNA"/>
</dbReference>
<reference evidence="1 2" key="1">
    <citation type="submission" date="2015-02" db="EMBL/GenBank/DDBJ databases">
        <title>Single-cell genomics of uncultivated deep-branching MTB reveals a conserved set of magnetosome genes.</title>
        <authorList>
            <person name="Kolinko S."/>
            <person name="Richter M."/>
            <person name="Glockner F.O."/>
            <person name="Brachmann A."/>
            <person name="Schuler D."/>
        </authorList>
    </citation>
    <scope>NUCLEOTIDE SEQUENCE [LARGE SCALE GENOMIC DNA]</scope>
    <source>
        <strain evidence="1">TM-1</strain>
    </source>
</reference>
<dbReference type="AlphaFoldDB" id="A0A0F3H2Q4"/>
<accession>A0A0F3H2Q4</accession>
<keyword evidence="2" id="KW-1185">Reference proteome</keyword>
<gene>
    <name evidence="1" type="ORF">MBAV_000584</name>
</gene>
<protein>
    <submittedName>
        <fullName evidence="1">Uncharacterized protein</fullName>
    </submittedName>
</protein>
<evidence type="ECO:0000313" key="2">
    <source>
        <dbReference type="Proteomes" id="UP000033423"/>
    </source>
</evidence>